<evidence type="ECO:0000256" key="1">
    <source>
        <dbReference type="ARBA" id="ARBA00004123"/>
    </source>
</evidence>
<evidence type="ECO:0000313" key="8">
    <source>
        <dbReference type="RefSeq" id="XP_026293865.1"/>
    </source>
</evidence>
<dbReference type="Pfam" id="PF25772">
    <property type="entry name" value="HEAT_RRP12_N"/>
    <property type="match status" value="1"/>
</dbReference>
<dbReference type="InterPro" id="IPR011989">
    <property type="entry name" value="ARM-like"/>
</dbReference>
<feature type="compositionally biased region" description="Basic residues" evidence="4">
    <location>
        <begin position="1"/>
        <end position="17"/>
    </location>
</feature>
<reference evidence="8" key="1">
    <citation type="submission" date="2025-08" db="UniProtKB">
        <authorList>
            <consortium name="RefSeq"/>
        </authorList>
    </citation>
    <scope>IDENTIFICATION</scope>
    <source>
        <tissue evidence="8">Whole organism</tissue>
    </source>
</reference>
<feature type="domain" description="RRP12 HEAT" evidence="5">
    <location>
        <begin position="422"/>
        <end position="697"/>
    </location>
</feature>
<accession>A0A6J1TQP1</accession>
<dbReference type="GO" id="GO:0005634">
    <property type="term" value="C:nucleus"/>
    <property type="evidence" value="ECO:0007669"/>
    <property type="project" value="UniProtKB-SubCell"/>
</dbReference>
<evidence type="ECO:0000259" key="6">
    <source>
        <dbReference type="Pfam" id="PF25772"/>
    </source>
</evidence>
<dbReference type="InterPro" id="IPR052087">
    <property type="entry name" value="RRP12"/>
</dbReference>
<feature type="region of interest" description="Disordered" evidence="4">
    <location>
        <begin position="1097"/>
        <end position="1124"/>
    </location>
</feature>
<evidence type="ECO:0000259" key="5">
    <source>
        <dbReference type="Pfam" id="PF08161"/>
    </source>
</evidence>
<evidence type="ECO:0000256" key="3">
    <source>
        <dbReference type="ARBA" id="ARBA00023242"/>
    </source>
</evidence>
<dbReference type="RefSeq" id="XP_026293865.1">
    <property type="nucleotide sequence ID" value="XM_026438080.2"/>
</dbReference>
<dbReference type="GeneID" id="113217968"/>
<keyword evidence="7" id="KW-1185">Reference proteome</keyword>
<dbReference type="InterPro" id="IPR012978">
    <property type="entry name" value="HEAT_RRP12"/>
</dbReference>
<feature type="region of interest" description="Disordered" evidence="4">
    <location>
        <begin position="1"/>
        <end position="31"/>
    </location>
</feature>
<dbReference type="KEGG" id="foc:113217968"/>
<dbReference type="PANTHER" id="PTHR48287:SF1">
    <property type="entry name" value="ARM REPEAT SUPERFAMILY PROTEIN"/>
    <property type="match status" value="1"/>
</dbReference>
<dbReference type="PANTHER" id="PTHR48287">
    <property type="entry name" value="ARM REPEAT SUPERFAMILY PROTEIN"/>
    <property type="match status" value="1"/>
</dbReference>
<name>A0A6J1TQP1_FRAOC</name>
<feature type="region of interest" description="Disordered" evidence="4">
    <location>
        <begin position="1137"/>
        <end position="1310"/>
    </location>
</feature>
<dbReference type="Pfam" id="PF08161">
    <property type="entry name" value="RRP12_HEAT"/>
    <property type="match status" value="1"/>
</dbReference>
<protein>
    <submittedName>
        <fullName evidence="8">RRP12-like protein</fullName>
    </submittedName>
</protein>
<evidence type="ECO:0000256" key="2">
    <source>
        <dbReference type="ARBA" id="ARBA00007690"/>
    </source>
</evidence>
<comment type="similarity">
    <text evidence="2">Belongs to the RRP12 family.</text>
</comment>
<feature type="compositionally biased region" description="Acidic residues" evidence="4">
    <location>
        <begin position="1203"/>
        <end position="1215"/>
    </location>
</feature>
<keyword evidence="3" id="KW-0539">Nucleus</keyword>
<proteinExistence type="inferred from homology"/>
<dbReference type="Gene3D" id="1.25.10.10">
    <property type="entry name" value="Leucine-rich Repeat Variant"/>
    <property type="match status" value="2"/>
</dbReference>
<feature type="compositionally biased region" description="Polar residues" evidence="4">
    <location>
        <begin position="1138"/>
        <end position="1149"/>
    </location>
</feature>
<dbReference type="SUPFAM" id="SSF48371">
    <property type="entry name" value="ARM repeat"/>
    <property type="match status" value="1"/>
</dbReference>
<evidence type="ECO:0000256" key="4">
    <source>
        <dbReference type="SAM" id="MobiDB-lite"/>
    </source>
</evidence>
<dbReference type="InterPro" id="IPR016024">
    <property type="entry name" value="ARM-type_fold"/>
</dbReference>
<sequence>MAKFRPRVKGKGKRWQKGHSSSSNPETKKFRDAARSRFFQENLVNDSKLTSDALRKHDAFMGTKPEEIEVDEEESEVGGSVAGKSFKTFQTFASDWSSCSNVSFSNFLKRFTANSALHKEMLAVLAAITEVIKSNGGTETSTEYFAALMTTLGVTESEDSLGAVLTLLGMGIKSVPQSVLRKKFSEASKTFMDLLERFADSENQVIMRSVLGCLSVLMRSQEAAVWKNSSTVQVLDSILAFTTHSKPKIRKAAQHAVCAILKSLCDSAKGEGHPAAPHVAKFCVRSLENSVGSVASQTTLLHTLYLVKETIATFPKQNLKTLCETVLKVMTLNNVLVNSCGMQALHSLFAARPSATILPSSLNAQLISALYDYQPPVSDAQPTLAWLAVMQEAHINLALQDLPMCCGHLPRLFTTVSQMWLSDKADVLSNTTHTLSAVISDCLKLAAAPDVVERHTATLSKVFNVLQEGLKYQYHSAWKHVIYLLGSFFEHCGATCENIILPCLTALGELQDSYQFACVHEVDHALGKAVTAMGPKAVLKAIPLQVTGAEVNNQIKRSWLLPILRESIRNTELGFFIEYFLPLATISWRKSKELSSQGRKAESVIYELFQAQTWSLLPSFCNHPTDIKDSFKNIAKVLGTVISDRKDLRLSVMSALRKLIICTQESEPSPKKEEDLKELARFAKNYVPILFNLYTTKANGSEEEGHRLAAYETIKVYLSIADSTLQNDLFERAFQKLKGEEVDKFIRESVMDLLRVLVPYQGPDNIAILYNLIKEGIAETKNNRYQKKSYRLLEVLCSSPSDICIAFQNEHLQDVQKLLLKSLSSSATTSRGARLRCLIHLVRRLPAKKANILKEIVPEAVLCVKDINERCRQSAFALLHELGLAMFRWKEEKLDNDDDEEDMSERDHTVIKDFLALILAGLAGSPQMTSATLLALADVTHHFKSQFPDDLLQLLLENVCLLATSPTREVAGSAISYLKQFVYSFPATTVGPYVPAIMKAFVTMTDDCKRHFRRETQHMLDRMMRKYGCDAIERQVPGDDEIMLKRVRNLRKLHARKQRVREERLKNKLAVEDSDDEEFSVKARAKSIEEILAESDDELDLEKKESTSKGAKKKSQTWIKEEPGDIMDLADTMAASKISASKPSTSTANGMAFEKSSKKDKNRGFKTAPDGRLIIADNDNDSSDEEGKRKIKGSKRIPTVSDSESDDDNDQDNDGDAMSSRSGPTVKGRKRKLSANTDARSTTTAGPSAKYQAGGSGIHRPTSTAMSVKSGASGKTAATGKSSASNAFGSEYRSKKAKGDVKKKGAPDPYAYVPLNRALLNKRKKLKQAGQFKGLVRAARKGAAAGRVAKTRVSRK</sequence>
<comment type="subcellular location">
    <subcellularLocation>
        <location evidence="1">Nucleus</location>
    </subcellularLocation>
</comment>
<dbReference type="OrthoDB" id="2192888at2759"/>
<dbReference type="Proteomes" id="UP000504606">
    <property type="component" value="Unplaced"/>
</dbReference>
<evidence type="ECO:0000313" key="7">
    <source>
        <dbReference type="Proteomes" id="UP000504606"/>
    </source>
</evidence>
<gene>
    <name evidence="8" type="primary">LOC113217968</name>
</gene>
<feature type="compositionally biased region" description="Polar residues" evidence="4">
    <location>
        <begin position="1279"/>
        <end position="1288"/>
    </location>
</feature>
<feature type="compositionally biased region" description="Polar residues" evidence="4">
    <location>
        <begin position="1234"/>
        <end position="1246"/>
    </location>
</feature>
<organism evidence="7 8">
    <name type="scientific">Frankliniella occidentalis</name>
    <name type="common">Western flower thrips</name>
    <name type="synonym">Euthrips occidentalis</name>
    <dbReference type="NCBI Taxonomy" id="133901"/>
    <lineage>
        <taxon>Eukaryota</taxon>
        <taxon>Metazoa</taxon>
        <taxon>Ecdysozoa</taxon>
        <taxon>Arthropoda</taxon>
        <taxon>Hexapoda</taxon>
        <taxon>Insecta</taxon>
        <taxon>Pterygota</taxon>
        <taxon>Neoptera</taxon>
        <taxon>Paraneoptera</taxon>
        <taxon>Thysanoptera</taxon>
        <taxon>Terebrantia</taxon>
        <taxon>Thripoidea</taxon>
        <taxon>Thripidae</taxon>
        <taxon>Frankliniella</taxon>
    </lineage>
</organism>
<dbReference type="InterPro" id="IPR057860">
    <property type="entry name" value="HEAT_RRP12_N"/>
</dbReference>
<feature type="domain" description="RRP12 N-terminal HEAT" evidence="6">
    <location>
        <begin position="108"/>
        <end position="351"/>
    </location>
</feature>
<feature type="compositionally biased region" description="Basic and acidic residues" evidence="4">
    <location>
        <begin position="1292"/>
        <end position="1306"/>
    </location>
</feature>